<evidence type="ECO:0000313" key="3">
    <source>
        <dbReference type="Proteomes" id="UP001596956"/>
    </source>
</evidence>
<dbReference type="InterPro" id="IPR037523">
    <property type="entry name" value="VOC_core"/>
</dbReference>
<comment type="caution">
    <text evidence="2">The sequence shown here is derived from an EMBL/GenBank/DDBJ whole genome shotgun (WGS) entry which is preliminary data.</text>
</comment>
<sequence length="223" mass="23075">MTTAAEYPAGAPCWMELSVPDLGRARAFYGGLFGWAFDGLPYALARLGSRRVAGISRHWGTGTDPAEPAVWTVFLATGDLDSTLSAVAKAGGHRCEPRQDIGDLGAMALARDPTGAEFGLWEAGTLSGCETSGPGTPGWSEVASSDIQATSAFLTRVFGCEPERVAGFDSVTLYSGGTAVLGVYGGEGHVDRGRAAWRTYFTVRSADAAAEYAAGAGGSVVRP</sequence>
<dbReference type="InterPro" id="IPR029068">
    <property type="entry name" value="Glyas_Bleomycin-R_OHBP_Dase"/>
</dbReference>
<dbReference type="PROSITE" id="PS51819">
    <property type="entry name" value="VOC"/>
    <property type="match status" value="2"/>
</dbReference>
<evidence type="ECO:0000313" key="2">
    <source>
        <dbReference type="EMBL" id="MFD0803936.1"/>
    </source>
</evidence>
<keyword evidence="3" id="KW-1185">Reference proteome</keyword>
<feature type="non-terminal residue" evidence="2">
    <location>
        <position position="223"/>
    </location>
</feature>
<dbReference type="CDD" id="cd07247">
    <property type="entry name" value="SgaA_N_like"/>
    <property type="match status" value="1"/>
</dbReference>
<proteinExistence type="predicted"/>
<dbReference type="PANTHER" id="PTHR33993">
    <property type="entry name" value="GLYOXALASE-RELATED"/>
    <property type="match status" value="1"/>
</dbReference>
<gene>
    <name evidence="2" type="ORF">ACFQZU_21820</name>
</gene>
<feature type="domain" description="VOC" evidence="1">
    <location>
        <begin position="11"/>
        <end position="123"/>
    </location>
</feature>
<dbReference type="InterPro" id="IPR004360">
    <property type="entry name" value="Glyas_Fos-R_dOase_dom"/>
</dbReference>
<name>A0ABW3BKR7_9ACTN</name>
<reference evidence="3" key="1">
    <citation type="journal article" date="2019" name="Int. J. Syst. Evol. Microbiol.">
        <title>The Global Catalogue of Microorganisms (GCM) 10K type strain sequencing project: providing services to taxonomists for standard genome sequencing and annotation.</title>
        <authorList>
            <consortium name="The Broad Institute Genomics Platform"/>
            <consortium name="The Broad Institute Genome Sequencing Center for Infectious Disease"/>
            <person name="Wu L."/>
            <person name="Ma J."/>
        </authorList>
    </citation>
    <scope>NUCLEOTIDE SEQUENCE [LARGE SCALE GENOMIC DNA]</scope>
    <source>
        <strain evidence="3">CCUG 63369</strain>
    </source>
</reference>
<feature type="domain" description="VOC" evidence="1">
    <location>
        <begin position="136"/>
        <end position="223"/>
    </location>
</feature>
<evidence type="ECO:0000259" key="1">
    <source>
        <dbReference type="PROSITE" id="PS51819"/>
    </source>
</evidence>
<dbReference type="EMBL" id="JBHTHR010001226">
    <property type="protein sequence ID" value="MFD0803936.1"/>
    <property type="molecule type" value="Genomic_DNA"/>
</dbReference>
<organism evidence="2 3">
    <name type="scientific">Streptomonospora algeriensis</name>
    <dbReference type="NCBI Taxonomy" id="995084"/>
    <lineage>
        <taxon>Bacteria</taxon>
        <taxon>Bacillati</taxon>
        <taxon>Actinomycetota</taxon>
        <taxon>Actinomycetes</taxon>
        <taxon>Streptosporangiales</taxon>
        <taxon>Nocardiopsidaceae</taxon>
        <taxon>Streptomonospora</taxon>
    </lineage>
</organism>
<dbReference type="Pfam" id="PF00903">
    <property type="entry name" value="Glyoxalase"/>
    <property type="match status" value="1"/>
</dbReference>
<dbReference type="Proteomes" id="UP001596956">
    <property type="component" value="Unassembled WGS sequence"/>
</dbReference>
<dbReference type="Gene3D" id="3.10.180.10">
    <property type="entry name" value="2,3-Dihydroxybiphenyl 1,2-Dioxygenase, domain 1"/>
    <property type="match status" value="2"/>
</dbReference>
<dbReference type="SUPFAM" id="SSF54593">
    <property type="entry name" value="Glyoxalase/Bleomycin resistance protein/Dihydroxybiphenyl dioxygenase"/>
    <property type="match status" value="2"/>
</dbReference>
<dbReference type="PANTHER" id="PTHR33993:SF14">
    <property type="entry name" value="GB|AAF24581.1"/>
    <property type="match status" value="1"/>
</dbReference>
<dbReference type="InterPro" id="IPR052164">
    <property type="entry name" value="Anthracycline_SecMetBiosynth"/>
</dbReference>
<protein>
    <submittedName>
        <fullName evidence="2">VOC family protein</fullName>
    </submittedName>
</protein>
<accession>A0ABW3BKR7</accession>